<sequence length="198" mass="21652">MDEAKVDLRERTRNAVRAQLAEAALRLFVEQGFEETTVEQIAVETGLSRRSFHRYFSGKEDVLGQWNEAMGRQIAAALSARPADEPAWLALRRGFDDLVQQLGTGPMPLDITRMTLNTPALHATHLHKHALWRDALADVLQERLAENGRGPARISAIALAGAALAGLDSALTQWVAEGNEQPLGELLDQAMNAIAPLT</sequence>
<dbReference type="PROSITE" id="PS01081">
    <property type="entry name" value="HTH_TETR_1"/>
    <property type="match status" value="1"/>
</dbReference>
<keyword evidence="2 4" id="KW-0238">DNA-binding</keyword>
<dbReference type="InterPro" id="IPR009057">
    <property type="entry name" value="Homeodomain-like_sf"/>
</dbReference>
<dbReference type="Pfam" id="PF00440">
    <property type="entry name" value="TetR_N"/>
    <property type="match status" value="1"/>
</dbReference>
<dbReference type="PANTHER" id="PTHR30055:SF238">
    <property type="entry name" value="MYCOFACTOCIN BIOSYNTHESIS TRANSCRIPTIONAL REGULATOR MFTR-RELATED"/>
    <property type="match status" value="1"/>
</dbReference>
<dbReference type="Proteomes" id="UP001145799">
    <property type="component" value="Unassembled WGS sequence"/>
</dbReference>
<comment type="caution">
    <text evidence="6">The sequence shown here is derived from an EMBL/GenBank/DDBJ whole genome shotgun (WGS) entry which is preliminary data.</text>
</comment>
<feature type="domain" description="HTH tetR-type" evidence="5">
    <location>
        <begin position="14"/>
        <end position="74"/>
    </location>
</feature>
<dbReference type="EMBL" id="JAVDYD010000001">
    <property type="protein sequence ID" value="MDR7340781.1"/>
    <property type="molecule type" value="Genomic_DNA"/>
</dbReference>
<organism evidence="6 8">
    <name type="scientific">Glycomyces lechevalierae</name>
    <dbReference type="NCBI Taxonomy" id="256034"/>
    <lineage>
        <taxon>Bacteria</taxon>
        <taxon>Bacillati</taxon>
        <taxon>Actinomycetota</taxon>
        <taxon>Actinomycetes</taxon>
        <taxon>Glycomycetales</taxon>
        <taxon>Glycomycetaceae</taxon>
        <taxon>Glycomyces</taxon>
    </lineage>
</organism>
<dbReference type="Gene3D" id="1.10.10.60">
    <property type="entry name" value="Homeodomain-like"/>
    <property type="match status" value="1"/>
</dbReference>
<dbReference type="InterPro" id="IPR036271">
    <property type="entry name" value="Tet_transcr_reg_TetR-rel_C_sf"/>
</dbReference>
<dbReference type="Pfam" id="PF17754">
    <property type="entry name" value="TetR_C_14"/>
    <property type="match status" value="1"/>
</dbReference>
<dbReference type="InterPro" id="IPR001647">
    <property type="entry name" value="HTH_TetR"/>
</dbReference>
<evidence type="ECO:0000256" key="3">
    <source>
        <dbReference type="ARBA" id="ARBA00023163"/>
    </source>
</evidence>
<dbReference type="InterPro" id="IPR050109">
    <property type="entry name" value="HTH-type_TetR-like_transc_reg"/>
</dbReference>
<dbReference type="PRINTS" id="PR00455">
    <property type="entry name" value="HTHTETR"/>
</dbReference>
<keyword evidence="3" id="KW-0804">Transcription</keyword>
<dbReference type="InterPro" id="IPR041347">
    <property type="entry name" value="MftR_C"/>
</dbReference>
<evidence type="ECO:0000313" key="6">
    <source>
        <dbReference type="EMBL" id="MDA1386061.1"/>
    </source>
</evidence>
<evidence type="ECO:0000313" key="9">
    <source>
        <dbReference type="Proteomes" id="UP001183604"/>
    </source>
</evidence>
<name>A0A9X3PID9_9ACTN</name>
<dbReference type="GO" id="GO:0000976">
    <property type="term" value="F:transcription cis-regulatory region binding"/>
    <property type="evidence" value="ECO:0007669"/>
    <property type="project" value="TreeGrafter"/>
</dbReference>
<reference evidence="7 9" key="2">
    <citation type="submission" date="2023-07" db="EMBL/GenBank/DDBJ databases">
        <title>Sequencing the genomes of 1000 actinobacteria strains.</title>
        <authorList>
            <person name="Klenk H.-P."/>
        </authorList>
    </citation>
    <scope>NUCLEOTIDE SEQUENCE [LARGE SCALE GENOMIC DNA]</scope>
    <source>
        <strain evidence="7 9">DSM 44724</strain>
    </source>
</reference>
<evidence type="ECO:0000256" key="2">
    <source>
        <dbReference type="ARBA" id="ARBA00023125"/>
    </source>
</evidence>
<evidence type="ECO:0000256" key="4">
    <source>
        <dbReference type="PROSITE-ProRule" id="PRU00335"/>
    </source>
</evidence>
<dbReference type="RefSeq" id="WP_270122525.1">
    <property type="nucleotide sequence ID" value="NZ_BAAAOM010000001.1"/>
</dbReference>
<keyword evidence="1" id="KW-0805">Transcription regulation</keyword>
<evidence type="ECO:0000259" key="5">
    <source>
        <dbReference type="PROSITE" id="PS50977"/>
    </source>
</evidence>
<dbReference type="Gene3D" id="1.10.357.10">
    <property type="entry name" value="Tetracycline Repressor, domain 2"/>
    <property type="match status" value="1"/>
</dbReference>
<dbReference type="SUPFAM" id="SSF48498">
    <property type="entry name" value="Tetracyclin repressor-like, C-terminal domain"/>
    <property type="match status" value="1"/>
</dbReference>
<dbReference type="EMBL" id="JAPZVQ010000007">
    <property type="protein sequence ID" value="MDA1386061.1"/>
    <property type="molecule type" value="Genomic_DNA"/>
</dbReference>
<dbReference type="Proteomes" id="UP001183604">
    <property type="component" value="Unassembled WGS sequence"/>
</dbReference>
<dbReference type="InterPro" id="IPR023772">
    <property type="entry name" value="DNA-bd_HTH_TetR-type_CS"/>
</dbReference>
<proteinExistence type="predicted"/>
<evidence type="ECO:0000256" key="1">
    <source>
        <dbReference type="ARBA" id="ARBA00023015"/>
    </source>
</evidence>
<accession>A0A9X3PID9</accession>
<gene>
    <name evidence="7" type="ORF">J2S69_004500</name>
    <name evidence="6" type="ORF">O2L01_13795</name>
</gene>
<evidence type="ECO:0000313" key="8">
    <source>
        <dbReference type="Proteomes" id="UP001145799"/>
    </source>
</evidence>
<dbReference type="PROSITE" id="PS50977">
    <property type="entry name" value="HTH_TETR_2"/>
    <property type="match status" value="1"/>
</dbReference>
<dbReference type="AlphaFoldDB" id="A0A9X3PID9"/>
<evidence type="ECO:0000313" key="7">
    <source>
        <dbReference type="EMBL" id="MDR7340781.1"/>
    </source>
</evidence>
<reference evidence="6" key="1">
    <citation type="submission" date="2022-12" db="EMBL/GenBank/DDBJ databases">
        <title>Gycomyces niveus sp.nov., a novel actinomycete isolated from soil in Shouguang.</title>
        <authorList>
            <person name="Yang X."/>
        </authorList>
    </citation>
    <scope>NUCLEOTIDE SEQUENCE</scope>
    <source>
        <strain evidence="6">DSM 44724</strain>
    </source>
</reference>
<dbReference type="SUPFAM" id="SSF46689">
    <property type="entry name" value="Homeodomain-like"/>
    <property type="match status" value="1"/>
</dbReference>
<keyword evidence="9" id="KW-1185">Reference proteome</keyword>
<dbReference type="PANTHER" id="PTHR30055">
    <property type="entry name" value="HTH-TYPE TRANSCRIPTIONAL REGULATOR RUTR"/>
    <property type="match status" value="1"/>
</dbReference>
<feature type="DNA-binding region" description="H-T-H motif" evidence="4">
    <location>
        <begin position="37"/>
        <end position="56"/>
    </location>
</feature>
<dbReference type="GO" id="GO:0003700">
    <property type="term" value="F:DNA-binding transcription factor activity"/>
    <property type="evidence" value="ECO:0007669"/>
    <property type="project" value="TreeGrafter"/>
</dbReference>
<protein>
    <submittedName>
        <fullName evidence="7">AcrR family transcriptional regulator</fullName>
    </submittedName>
    <submittedName>
        <fullName evidence="6">Helix-turn-helix domain containing protein</fullName>
    </submittedName>
</protein>